<dbReference type="EMBL" id="CALSDN010000003">
    <property type="protein sequence ID" value="CAH6720004.1"/>
    <property type="molecule type" value="Genomic_DNA"/>
</dbReference>
<protein>
    <submittedName>
        <fullName evidence="1">Protein Kti12p</fullName>
    </submittedName>
</protein>
<accession>A0ACA9Y5S4</accession>
<evidence type="ECO:0000313" key="1">
    <source>
        <dbReference type="EMBL" id="CAH6720004.1"/>
    </source>
</evidence>
<proteinExistence type="predicted"/>
<sequence>MPLITFTGYPCSGKTTWAKKLISALEERIEKAKETNAPGHNYNIVYHTDDNLGIARERYRESLTEKLDRGSQISAVRRDLSRTTFVILDSLSYIKGFRYQLFCEAKGVLTPHCVFHILNSKEESNKWNETAENQWPEGLIDQLCMRYEEPVDTNRWDSPLFTIASSDENEKLPVDEIWDALVLKRPPPPNAATLQKPTSGNNFLQELERQTQDVISKVLQHQQLNGIGRVVIDNPQGIYIDLPPNPVSISQLQRIRRTYIGLNRMRSVQTDRIITLFSDYLNRNLNSDD</sequence>
<evidence type="ECO:0000313" key="2">
    <source>
        <dbReference type="Proteomes" id="UP001152531"/>
    </source>
</evidence>
<organism evidence="1 2">
    <name type="scientific">[Candida] jaroonii</name>
    <dbReference type="NCBI Taxonomy" id="467808"/>
    <lineage>
        <taxon>Eukaryota</taxon>
        <taxon>Fungi</taxon>
        <taxon>Dikarya</taxon>
        <taxon>Ascomycota</taxon>
        <taxon>Saccharomycotina</taxon>
        <taxon>Pichiomycetes</taxon>
        <taxon>Debaryomycetaceae</taxon>
        <taxon>Yamadazyma</taxon>
    </lineage>
</organism>
<gene>
    <name evidence="1" type="ORF">CLIB1444_03S02278</name>
</gene>
<reference evidence="1" key="1">
    <citation type="submission" date="2022-06" db="EMBL/GenBank/DDBJ databases">
        <authorList>
            <person name="Legras J.-L."/>
            <person name="Devillers H."/>
            <person name="Grondin C."/>
        </authorList>
    </citation>
    <scope>NUCLEOTIDE SEQUENCE</scope>
    <source>
        <strain evidence="1">CLIB 1444</strain>
    </source>
</reference>
<comment type="caution">
    <text evidence="1">The sequence shown here is derived from an EMBL/GenBank/DDBJ whole genome shotgun (WGS) entry which is preliminary data.</text>
</comment>
<name>A0ACA9Y5S4_9ASCO</name>
<dbReference type="Proteomes" id="UP001152531">
    <property type="component" value="Unassembled WGS sequence"/>
</dbReference>
<keyword evidence="2" id="KW-1185">Reference proteome</keyword>